<protein>
    <submittedName>
        <fullName evidence="10">Unannotated protein</fullName>
    </submittedName>
</protein>
<comment type="catalytic activity">
    <reaction evidence="9">
        <text>D-sedoheptulose 7-phosphate + D-glyceraldehyde 3-phosphate = D-erythrose 4-phosphate + beta-D-fructose 6-phosphate</text>
        <dbReference type="Rhea" id="RHEA:17053"/>
        <dbReference type="ChEBI" id="CHEBI:16897"/>
        <dbReference type="ChEBI" id="CHEBI:57483"/>
        <dbReference type="ChEBI" id="CHEBI:57634"/>
        <dbReference type="ChEBI" id="CHEBI:59776"/>
        <dbReference type="EC" id="2.2.1.2"/>
    </reaction>
</comment>
<dbReference type="InterPro" id="IPR013785">
    <property type="entry name" value="Aldolase_TIM"/>
</dbReference>
<dbReference type="SUPFAM" id="SSF51569">
    <property type="entry name" value="Aldolase"/>
    <property type="match status" value="1"/>
</dbReference>
<evidence type="ECO:0000256" key="3">
    <source>
        <dbReference type="ARBA" id="ARBA00004959"/>
    </source>
</evidence>
<dbReference type="NCBIfam" id="TIGR00876">
    <property type="entry name" value="tal_mycobact"/>
    <property type="match status" value="1"/>
</dbReference>
<evidence type="ECO:0000256" key="7">
    <source>
        <dbReference type="ARBA" id="ARBA00023126"/>
    </source>
</evidence>
<keyword evidence="8" id="KW-0704">Schiff base</keyword>
<proteinExistence type="inferred from homology"/>
<gene>
    <name evidence="10" type="ORF">UFOPK3266_01612</name>
</gene>
<dbReference type="GO" id="GO:0006098">
    <property type="term" value="P:pentose-phosphate shunt"/>
    <property type="evidence" value="ECO:0007669"/>
    <property type="project" value="UniProtKB-UniPathway"/>
</dbReference>
<dbReference type="Gene3D" id="3.20.20.70">
    <property type="entry name" value="Aldolase class I"/>
    <property type="match status" value="1"/>
</dbReference>
<reference evidence="10" key="1">
    <citation type="submission" date="2020-05" db="EMBL/GenBank/DDBJ databases">
        <authorList>
            <person name="Chiriac C."/>
            <person name="Salcher M."/>
            <person name="Ghai R."/>
            <person name="Kavagutti S V."/>
        </authorList>
    </citation>
    <scope>NUCLEOTIDE SEQUENCE</scope>
</reference>
<evidence type="ECO:0000256" key="6">
    <source>
        <dbReference type="ARBA" id="ARBA00022679"/>
    </source>
</evidence>
<keyword evidence="6" id="KW-0808">Transferase</keyword>
<comment type="subcellular location">
    <subcellularLocation>
        <location evidence="2">Cytoplasm</location>
    </subcellularLocation>
</comment>
<evidence type="ECO:0000313" key="10">
    <source>
        <dbReference type="EMBL" id="CAB4845450.1"/>
    </source>
</evidence>
<evidence type="ECO:0000256" key="2">
    <source>
        <dbReference type="ARBA" id="ARBA00004496"/>
    </source>
</evidence>
<dbReference type="UniPathway" id="UPA00115"/>
<dbReference type="GO" id="GO:0004801">
    <property type="term" value="F:transaldolase activity"/>
    <property type="evidence" value="ECO:0007669"/>
    <property type="project" value="UniProtKB-EC"/>
</dbReference>
<dbReference type="HAMAP" id="MF_00493">
    <property type="entry name" value="Transaldolase_2"/>
    <property type="match status" value="1"/>
</dbReference>
<comment type="pathway">
    <text evidence="3">Carbohydrate degradation; pentose phosphate pathway.</text>
</comment>
<dbReference type="Pfam" id="PF00923">
    <property type="entry name" value="TAL_FSA"/>
    <property type="match status" value="1"/>
</dbReference>
<sequence length="364" mass="38907">MNPLQSLSAEGTSIWLDDLSRERLHSDSPTSLANLISSHSVVGVTTNPSIFQQAITQSDLYAPAIAQHRGKSPEDAITALTSEDVRNACDILQPIFLASGGKDGRVSIEVDPRLAHDTQRTVLQAHELWNSIDRPNLMIKVPATLAGLPAITSLISAGISVNVTLIFSAKRYAEVLEAYITGLQHRVNLGEPIGHIHSVASFFISRVDSAVDPLLEAIGTPEALALRGVAAIANAKVAYEIFESSINSPTWVGLARQGAHPQRPLWASTGVKNPAYNKTRYVVELVAPHTVNTMPEATLLSVGETGEPRGNTMSGTFAEAHAQLTALAQLGVDLPAILTELERDGVAKFEASWNELISVVAAQL</sequence>
<dbReference type="GO" id="GO:0005975">
    <property type="term" value="P:carbohydrate metabolic process"/>
    <property type="evidence" value="ECO:0007669"/>
    <property type="project" value="InterPro"/>
</dbReference>
<evidence type="ECO:0000256" key="5">
    <source>
        <dbReference type="ARBA" id="ARBA00022490"/>
    </source>
</evidence>
<evidence type="ECO:0000256" key="4">
    <source>
        <dbReference type="ARBA" id="ARBA00008426"/>
    </source>
</evidence>
<comment type="function">
    <text evidence="1">Transaldolase is important for the balance of metabolites in the pentose-phosphate pathway.</text>
</comment>
<dbReference type="InterPro" id="IPR018225">
    <property type="entry name" value="Transaldolase_AS"/>
</dbReference>
<dbReference type="CDD" id="cd00955">
    <property type="entry name" value="Transaldolase_like"/>
    <property type="match status" value="1"/>
</dbReference>
<keyword evidence="5" id="KW-0963">Cytoplasm</keyword>
<accession>A0A6J7BJF9</accession>
<keyword evidence="7" id="KW-0570">Pentose shunt</keyword>
<dbReference type="InterPro" id="IPR001585">
    <property type="entry name" value="TAL/FSA"/>
</dbReference>
<dbReference type="PROSITE" id="PS01054">
    <property type="entry name" value="TRANSALDOLASE_1"/>
    <property type="match status" value="1"/>
</dbReference>
<dbReference type="NCBIfam" id="NF002881">
    <property type="entry name" value="PRK03343.1"/>
    <property type="match status" value="1"/>
</dbReference>
<dbReference type="InterPro" id="IPR004732">
    <property type="entry name" value="Transaldolase_2"/>
</dbReference>
<dbReference type="PIRSF" id="PIRSF036915">
    <property type="entry name" value="Trnald_Bac_Plnt"/>
    <property type="match status" value="1"/>
</dbReference>
<dbReference type="AlphaFoldDB" id="A0A6J7BJF9"/>
<dbReference type="GO" id="GO:0005737">
    <property type="term" value="C:cytoplasm"/>
    <property type="evidence" value="ECO:0007669"/>
    <property type="project" value="UniProtKB-SubCell"/>
</dbReference>
<comment type="similarity">
    <text evidence="4">Belongs to the transaldolase family. Type 2 subfamily.</text>
</comment>
<evidence type="ECO:0000256" key="9">
    <source>
        <dbReference type="ARBA" id="ARBA00048810"/>
    </source>
</evidence>
<evidence type="ECO:0000256" key="1">
    <source>
        <dbReference type="ARBA" id="ARBA00003518"/>
    </source>
</evidence>
<dbReference type="PANTHER" id="PTHR10683:SF31">
    <property type="entry name" value="TRANSALDOLASE"/>
    <property type="match status" value="1"/>
</dbReference>
<evidence type="ECO:0000256" key="8">
    <source>
        <dbReference type="ARBA" id="ARBA00023270"/>
    </source>
</evidence>
<name>A0A6J7BJF9_9ZZZZ</name>
<dbReference type="PANTHER" id="PTHR10683">
    <property type="entry name" value="TRANSALDOLASE"/>
    <property type="match status" value="1"/>
</dbReference>
<dbReference type="EMBL" id="CAFBAA010000064">
    <property type="protein sequence ID" value="CAB4845450.1"/>
    <property type="molecule type" value="Genomic_DNA"/>
</dbReference>
<dbReference type="PROSITE" id="PS00958">
    <property type="entry name" value="TRANSALDOLASE_2"/>
    <property type="match status" value="1"/>
</dbReference>
<organism evidence="10">
    <name type="scientific">freshwater metagenome</name>
    <dbReference type="NCBI Taxonomy" id="449393"/>
    <lineage>
        <taxon>unclassified sequences</taxon>
        <taxon>metagenomes</taxon>
        <taxon>ecological metagenomes</taxon>
    </lineage>
</organism>